<feature type="region of interest" description="Disordered" evidence="1">
    <location>
        <begin position="1"/>
        <end position="68"/>
    </location>
</feature>
<feature type="compositionally biased region" description="Basic and acidic residues" evidence="1">
    <location>
        <begin position="17"/>
        <end position="31"/>
    </location>
</feature>
<evidence type="ECO:0000313" key="3">
    <source>
        <dbReference type="Proteomes" id="UP001281614"/>
    </source>
</evidence>
<feature type="compositionally biased region" description="Polar residues" evidence="1">
    <location>
        <begin position="54"/>
        <end position="68"/>
    </location>
</feature>
<gene>
    <name evidence="2" type="ORF">CKAH01_06084</name>
</gene>
<evidence type="ECO:0000256" key="1">
    <source>
        <dbReference type="SAM" id="MobiDB-lite"/>
    </source>
</evidence>
<dbReference type="Proteomes" id="UP001281614">
    <property type="component" value="Unassembled WGS sequence"/>
</dbReference>
<comment type="caution">
    <text evidence="2">The sequence shown here is derived from an EMBL/GenBank/DDBJ whole genome shotgun (WGS) entry which is preliminary data.</text>
</comment>
<organism evidence="2 3">
    <name type="scientific">Colletotrichum kahawae</name>
    <name type="common">Coffee berry disease fungus</name>
    <dbReference type="NCBI Taxonomy" id="34407"/>
    <lineage>
        <taxon>Eukaryota</taxon>
        <taxon>Fungi</taxon>
        <taxon>Dikarya</taxon>
        <taxon>Ascomycota</taxon>
        <taxon>Pezizomycotina</taxon>
        <taxon>Sordariomycetes</taxon>
        <taxon>Hypocreomycetidae</taxon>
        <taxon>Glomerellales</taxon>
        <taxon>Glomerellaceae</taxon>
        <taxon>Colletotrichum</taxon>
        <taxon>Colletotrichum gloeosporioides species complex</taxon>
    </lineage>
</organism>
<accession>A0AAE0D4N0</accession>
<evidence type="ECO:0000313" key="2">
    <source>
        <dbReference type="EMBL" id="KAK2754146.1"/>
    </source>
</evidence>
<dbReference type="AlphaFoldDB" id="A0AAE0D4N0"/>
<feature type="compositionally biased region" description="Basic residues" evidence="1">
    <location>
        <begin position="1"/>
        <end position="12"/>
    </location>
</feature>
<name>A0AAE0D4N0_COLKA</name>
<reference evidence="2" key="1">
    <citation type="submission" date="2023-02" db="EMBL/GenBank/DDBJ databases">
        <title>Colletotrichum kahawae CIFC_Que2 genome sequencing and assembly.</title>
        <authorList>
            <person name="Baroncelli R."/>
        </authorList>
    </citation>
    <scope>NUCLEOTIDE SEQUENCE</scope>
    <source>
        <strain evidence="2">CIFC_Que2</strain>
    </source>
</reference>
<protein>
    <submittedName>
        <fullName evidence="2">Uncharacterized protein</fullName>
    </submittedName>
</protein>
<sequence>MPSPLLHRRSPPPHRIAAPEHRKLHTGDTHSKGGGRLSAAAAAAAIRYSHRPASASSSAQFTQYLPLP</sequence>
<dbReference type="EMBL" id="VYYT01000234">
    <property type="protein sequence ID" value="KAK2754146.1"/>
    <property type="molecule type" value="Genomic_DNA"/>
</dbReference>
<proteinExistence type="predicted"/>
<keyword evidence="3" id="KW-1185">Reference proteome</keyword>